<reference evidence="3 4" key="1">
    <citation type="submission" date="2020-01" db="EMBL/GenBank/DDBJ databases">
        <title>Genomes assembled from Gulf of Kutch pelagic sediment metagenomes.</title>
        <authorList>
            <person name="Chandrashekar M."/>
            <person name="Mahajan M.S."/>
            <person name="Dave K.J."/>
            <person name="Vatsa P."/>
            <person name="Nathani N.M."/>
        </authorList>
    </citation>
    <scope>NUCLEOTIDE SEQUENCE [LARGE SCALE GENOMIC DNA]</scope>
    <source>
        <strain evidence="3">KS3-K002</strain>
    </source>
</reference>
<evidence type="ECO:0000313" key="4">
    <source>
        <dbReference type="Proteomes" id="UP000702544"/>
    </source>
</evidence>
<feature type="region of interest" description="Disordered" evidence="1">
    <location>
        <begin position="365"/>
        <end position="384"/>
    </location>
</feature>
<evidence type="ECO:0000313" key="3">
    <source>
        <dbReference type="EMBL" id="NIR75780.1"/>
    </source>
</evidence>
<protein>
    <submittedName>
        <fullName evidence="3">Uncharacterized protein</fullName>
    </submittedName>
</protein>
<feature type="region of interest" description="Disordered" evidence="1">
    <location>
        <begin position="621"/>
        <end position="641"/>
    </location>
</feature>
<sequence length="1154" mass="127930">MKIPTLLLVSVGSFLLLQLALVPLAKSRWKADKTAASVSKAGVLAGFSFLASVALAASIATGLAIVAVSLFRLVPTEYRWILDSIASLQSSVGGIGSTTSVIIFVFLCAALLYLASRIGKRRMETIYRESLDRELERLQREAAEGKWKELESNHKMKEIERELQRVATLKAAFPRQMEHDPNVARNLAEFDKYEKMLRDQWMALDVQRRMRPSWTVEDFDGDKASLWRKFLAILFSKGTFDSASDLARAVGRVGMVLLFLSLIGLNGPMVIGQAEERSVQLTDLEIKAQKEAAIASGLKARAGEQASEIDYADEDQALADVLGRAFEEAFAASQQFFALTDTSDLNRRLHVFRVRNAVLAESTRPGRTAGARLEQHPSLAQSRSLTTAETEALDAFERGLDRLRPQTEVGRAVARDVRSSGIQGTSAWARLRNEFRARGAAFRQPLTIHDVGAEMFNRVVGAVIGDVGPDMSTEVGRLAIKLERQVGKGAIIRAYGIMRDQFLADIARGVDVERAVMRVMETDPALRVATNAQMRAARRLTAEIPRARAIYYQVLDEPPRLQWTDPGQLDASLARAERLGGNVVRPNPARLADNFAEYGSFFPANVEAVRTDTRVRAANRLAARRRASRPTGGTPSTRPIASIPVRSTSVSRAMVRRATSFGALRGFARVGGVLIGQDPQPGPDLGMTAIGWEEHGSDIELWLEGGGKIISLGRFDQGVAHQALAYAADDRRVAATMVSAPLPLIGGGPLKVLLHPALVDTRLGQDIVEIDRFVDTWRSWERRSVPPVARVYEALDLVQAHQDLYIFAWLVRLSASGLEPDTTHPSFDWVSDRVSDPDWTIRAALALEAPESITDLDISALSAKPEFYDRSLVEQISQCAPEAHGDLAAFRNCLELRWGTSGSPSWRWPPPHGQVWSGVRETPFQVDAELAFAGRGEAVRPLRFMLQLTFATPPDFVGLADEEREFYTDSLPWEFPAIATELDRSVARWAVTDPERRDVYENVVEFTYLQRLFRAAFDGRLGPGFALERLVDLARETRDGVRLAPTPRWSYPLELEIAGTIREFMDSSPSGQMQSLRASARSALSGCRALIESTPDVAAIEVEEWDSACDFSSYEEDAERICTEALEAEQVLNECTMYLLVQLSRTRQMRRLMY</sequence>
<organism evidence="3 4">
    <name type="scientific">Candidatus Kutchimonas denitrificans</name>
    <dbReference type="NCBI Taxonomy" id="3056748"/>
    <lineage>
        <taxon>Bacteria</taxon>
        <taxon>Pseudomonadati</taxon>
        <taxon>Gemmatimonadota</taxon>
        <taxon>Gemmatimonadia</taxon>
        <taxon>Candidatus Palauibacterales</taxon>
        <taxon>Candidatus Palauibacteraceae</taxon>
        <taxon>Candidatus Kutchimonas</taxon>
    </lineage>
</organism>
<feature type="compositionally biased region" description="Polar residues" evidence="1">
    <location>
        <begin position="631"/>
        <end position="641"/>
    </location>
</feature>
<accession>A0AAE5CCK9</accession>
<keyword evidence="2" id="KW-0812">Transmembrane</keyword>
<proteinExistence type="predicted"/>
<feature type="transmembrane region" description="Helical" evidence="2">
    <location>
        <begin position="46"/>
        <end position="71"/>
    </location>
</feature>
<keyword evidence="2" id="KW-1133">Transmembrane helix</keyword>
<keyword evidence="2" id="KW-0472">Membrane</keyword>
<comment type="caution">
    <text evidence="3">The sequence shown here is derived from an EMBL/GenBank/DDBJ whole genome shotgun (WGS) entry which is preliminary data.</text>
</comment>
<dbReference type="AlphaFoldDB" id="A0AAE5CCK9"/>
<dbReference type="Proteomes" id="UP000702544">
    <property type="component" value="Unassembled WGS sequence"/>
</dbReference>
<gene>
    <name evidence="3" type="ORF">GWO12_11825</name>
</gene>
<feature type="transmembrane region" description="Helical" evidence="2">
    <location>
        <begin position="253"/>
        <end position="271"/>
    </location>
</feature>
<feature type="transmembrane region" description="Helical" evidence="2">
    <location>
        <begin position="91"/>
        <end position="114"/>
    </location>
</feature>
<feature type="transmembrane region" description="Helical" evidence="2">
    <location>
        <begin position="6"/>
        <end position="25"/>
    </location>
</feature>
<evidence type="ECO:0000256" key="1">
    <source>
        <dbReference type="SAM" id="MobiDB-lite"/>
    </source>
</evidence>
<evidence type="ECO:0000256" key="2">
    <source>
        <dbReference type="SAM" id="Phobius"/>
    </source>
</evidence>
<name>A0AAE5CCK9_9BACT</name>
<dbReference type="EMBL" id="JAACAK010000095">
    <property type="protein sequence ID" value="NIR75780.1"/>
    <property type="molecule type" value="Genomic_DNA"/>
</dbReference>